<gene>
    <name evidence="2" type="ORF">C1H76_6450</name>
</gene>
<dbReference type="EMBL" id="PTQR01000081">
    <property type="protein sequence ID" value="TKX21376.1"/>
    <property type="molecule type" value="Genomic_DNA"/>
</dbReference>
<dbReference type="Pfam" id="PF22893">
    <property type="entry name" value="ULD_2"/>
    <property type="match status" value="1"/>
</dbReference>
<dbReference type="InterPro" id="IPR054464">
    <property type="entry name" value="ULD_fung"/>
</dbReference>
<evidence type="ECO:0000259" key="1">
    <source>
        <dbReference type="Pfam" id="PF22893"/>
    </source>
</evidence>
<feature type="domain" description="Ubiquitin-like" evidence="1">
    <location>
        <begin position="247"/>
        <end position="321"/>
    </location>
</feature>
<protein>
    <recommendedName>
        <fullName evidence="1">Ubiquitin-like domain-containing protein</fullName>
    </recommendedName>
</protein>
<comment type="caution">
    <text evidence="2">The sequence shown here is derived from an EMBL/GenBank/DDBJ whole genome shotgun (WGS) entry which is preliminary data.</text>
</comment>
<name>A0A4U7AY22_9PEZI</name>
<evidence type="ECO:0000313" key="3">
    <source>
        <dbReference type="Proteomes" id="UP000308133"/>
    </source>
</evidence>
<dbReference type="PANTHER" id="PTHR38886">
    <property type="entry name" value="SESA DOMAIN-CONTAINING PROTEIN"/>
    <property type="match status" value="1"/>
</dbReference>
<proteinExistence type="predicted"/>
<organism evidence="2 3">
    <name type="scientific">Elsinoe australis</name>
    <dbReference type="NCBI Taxonomy" id="40998"/>
    <lineage>
        <taxon>Eukaryota</taxon>
        <taxon>Fungi</taxon>
        <taxon>Dikarya</taxon>
        <taxon>Ascomycota</taxon>
        <taxon>Pezizomycotina</taxon>
        <taxon>Dothideomycetes</taxon>
        <taxon>Dothideomycetidae</taxon>
        <taxon>Myriangiales</taxon>
        <taxon>Elsinoaceae</taxon>
        <taxon>Elsinoe</taxon>
    </lineage>
</organism>
<dbReference type="Proteomes" id="UP000308133">
    <property type="component" value="Unassembled WGS sequence"/>
</dbReference>
<dbReference type="AlphaFoldDB" id="A0A4U7AY22"/>
<sequence>MPFSVGSGDGIAVSKLIIEITKSLRDAAGAKSEYEGLVREFQCASSTLAHLDRLQSCDGADLKTLDSIKYTALSCRQPLEQFLGRLSKYEGALGIYSKQSRVHASTDKIKWALGMKDEVAKLQLYLIAHFTAINTQLALYGFETVHAAQKKSEDFQNHVVGTLEAVQSCLHDIQSNKAAQFKLVEANNSLLARLHTFLSGEITTRWNDLWKMVSTVCVTTQQIYGMVLEIRSSLPGVDARFTYYQLPFHVEDALGRVFPIPSEFDFRMINVIITAQFDEGPGSSDVKLGNYELFRSQDKAQPIAPNTVLRPGTKIVMAILLDERGYEISGERCPMPNRECNIWFDQSTRDRNAEPNSTSYPVAPRIGQQKRYHQEFELPTDPQSFSQLADAPSFKNVRFSRPKSFQNPLANKSSKEDVLIDSALPFGDDPPAKRFMGLRPAFGPEDHRNIDIMAESLHEKFLRKRRIALVAQSHLELHNKSTHDPNQALLHERAAEKQPRWSRSKPSKAQSYRIHWGMGHLPV</sequence>
<accession>A0A4U7AY22</accession>
<dbReference type="PANTHER" id="PTHR38886:SF1">
    <property type="entry name" value="NACHT-NTPASE AND P-LOOP NTPASES N-TERMINAL DOMAIN-CONTAINING PROTEIN"/>
    <property type="match status" value="1"/>
</dbReference>
<evidence type="ECO:0000313" key="2">
    <source>
        <dbReference type="EMBL" id="TKX21376.1"/>
    </source>
</evidence>
<reference evidence="2 3" key="1">
    <citation type="submission" date="2018-02" db="EMBL/GenBank/DDBJ databases">
        <title>Draft genome sequences of Elsinoe sp., causing black scab on jojoba.</title>
        <authorList>
            <person name="Stodart B."/>
            <person name="Jeffress S."/>
            <person name="Ash G."/>
            <person name="Arun Chinnappa K."/>
        </authorList>
    </citation>
    <scope>NUCLEOTIDE SEQUENCE [LARGE SCALE GENOMIC DNA]</scope>
    <source>
        <strain evidence="2 3">Hillstone_2</strain>
    </source>
</reference>